<dbReference type="Gene3D" id="3.40.50.2300">
    <property type="match status" value="2"/>
</dbReference>
<dbReference type="InterPro" id="IPR046335">
    <property type="entry name" value="LacI/GalR-like_sensor"/>
</dbReference>
<dbReference type="InterPro" id="IPR010982">
    <property type="entry name" value="Lambda_DNA-bd_dom_sf"/>
</dbReference>
<dbReference type="PROSITE" id="PS00356">
    <property type="entry name" value="HTH_LACI_1"/>
    <property type="match status" value="1"/>
</dbReference>
<dbReference type="AlphaFoldDB" id="A0A3M7TTE1"/>
<evidence type="ECO:0000313" key="7">
    <source>
        <dbReference type="Proteomes" id="UP000278746"/>
    </source>
</evidence>
<name>A0A3M7TTE1_9BACI</name>
<keyword evidence="7" id="KW-1185">Reference proteome</keyword>
<evidence type="ECO:0000256" key="3">
    <source>
        <dbReference type="ARBA" id="ARBA00023163"/>
    </source>
</evidence>
<accession>A0A3M7TTE1</accession>
<dbReference type="SUPFAM" id="SSF53822">
    <property type="entry name" value="Periplasmic binding protein-like I"/>
    <property type="match status" value="1"/>
</dbReference>
<evidence type="ECO:0000256" key="2">
    <source>
        <dbReference type="ARBA" id="ARBA00023125"/>
    </source>
</evidence>
<dbReference type="InterPro" id="IPR000843">
    <property type="entry name" value="HTH_LacI"/>
</dbReference>
<dbReference type="PROSITE" id="PS50932">
    <property type="entry name" value="HTH_LACI_2"/>
    <property type="match status" value="1"/>
</dbReference>
<dbReference type="RefSeq" id="WP_122896312.1">
    <property type="nucleotide sequence ID" value="NZ_RHIB01000001.1"/>
</dbReference>
<dbReference type="PROSITE" id="PS50943">
    <property type="entry name" value="HTH_CROC1"/>
    <property type="match status" value="1"/>
</dbReference>
<dbReference type="PANTHER" id="PTHR30146:SF109">
    <property type="entry name" value="HTH-TYPE TRANSCRIPTIONAL REGULATOR GALS"/>
    <property type="match status" value="1"/>
</dbReference>
<dbReference type="InterPro" id="IPR028082">
    <property type="entry name" value="Peripla_BP_I"/>
</dbReference>
<organism evidence="6 7">
    <name type="scientific">Alteribacter keqinensis</name>
    <dbReference type="NCBI Taxonomy" id="2483800"/>
    <lineage>
        <taxon>Bacteria</taxon>
        <taxon>Bacillati</taxon>
        <taxon>Bacillota</taxon>
        <taxon>Bacilli</taxon>
        <taxon>Bacillales</taxon>
        <taxon>Bacillaceae</taxon>
        <taxon>Alteribacter</taxon>
    </lineage>
</organism>
<dbReference type="CDD" id="cd19975">
    <property type="entry name" value="PBP1_CcpA-like"/>
    <property type="match status" value="1"/>
</dbReference>
<evidence type="ECO:0000259" key="5">
    <source>
        <dbReference type="PROSITE" id="PS50943"/>
    </source>
</evidence>
<evidence type="ECO:0000256" key="1">
    <source>
        <dbReference type="ARBA" id="ARBA00023015"/>
    </source>
</evidence>
<dbReference type="PRINTS" id="PR00036">
    <property type="entry name" value="HTHLACI"/>
</dbReference>
<feature type="domain" description="HTH cro/C1-type" evidence="5">
    <location>
        <begin position="4"/>
        <end position="51"/>
    </location>
</feature>
<dbReference type="OrthoDB" id="9784962at2"/>
<reference evidence="6 7" key="1">
    <citation type="submission" date="2018-10" db="EMBL/GenBank/DDBJ databases">
        <title>Bacillus Keqinensis sp. nov., a moderately halophilic bacterium isolated from a saline-alkaline lake.</title>
        <authorList>
            <person name="Wang H."/>
        </authorList>
    </citation>
    <scope>NUCLEOTIDE SEQUENCE [LARGE SCALE GENOMIC DNA]</scope>
    <source>
        <strain evidence="6 7">KQ-3</strain>
    </source>
</reference>
<sequence length="333" mass="36226">MAVTIKDVAKRSGVSIATVSRIINNQTGYSRETKDKVLKAVKELGYSPNALARGLVGRPTRTIGVLLPNVSSLFAGKLLEGIEAAAKERGYSVVVCNTGTAGKRTIDYLHVLKEKRVEGIIYGSGELTDDQNKALHELGIPVVMAATKPEDERFPYVKVNDEKAAYDAARYLLTKGHTKIAFIGGDLDDPIAGKPRYRGFLKALEERNLIPDKALIKLGDFSFNSGKERMLDLLRGPASFTAVFATSDEMAVGVLHAAYESGISVPGDVSVMGYDNTLAAEMAIPPLTTVAQPLYEMGARAFLALVENRQGESHMNHAIIERKTVRKFNEEEL</sequence>
<dbReference type="Proteomes" id="UP000278746">
    <property type="component" value="Unassembled WGS sequence"/>
</dbReference>
<dbReference type="Pfam" id="PF13377">
    <property type="entry name" value="Peripla_BP_3"/>
    <property type="match status" value="1"/>
</dbReference>
<dbReference type="EMBL" id="RHIB01000001">
    <property type="protein sequence ID" value="RNA68787.1"/>
    <property type="molecule type" value="Genomic_DNA"/>
</dbReference>
<feature type="domain" description="HTH lacI-type" evidence="4">
    <location>
        <begin position="3"/>
        <end position="57"/>
    </location>
</feature>
<keyword evidence="1" id="KW-0805">Transcription regulation</keyword>
<dbReference type="PANTHER" id="PTHR30146">
    <property type="entry name" value="LACI-RELATED TRANSCRIPTIONAL REPRESSOR"/>
    <property type="match status" value="1"/>
</dbReference>
<dbReference type="Gene3D" id="1.10.260.40">
    <property type="entry name" value="lambda repressor-like DNA-binding domains"/>
    <property type="match status" value="1"/>
</dbReference>
<dbReference type="InterPro" id="IPR001387">
    <property type="entry name" value="Cro/C1-type_HTH"/>
</dbReference>
<evidence type="ECO:0000259" key="4">
    <source>
        <dbReference type="PROSITE" id="PS50932"/>
    </source>
</evidence>
<dbReference type="SUPFAM" id="SSF47413">
    <property type="entry name" value="lambda repressor-like DNA-binding domains"/>
    <property type="match status" value="1"/>
</dbReference>
<comment type="caution">
    <text evidence="6">The sequence shown here is derived from an EMBL/GenBank/DDBJ whole genome shotgun (WGS) entry which is preliminary data.</text>
</comment>
<evidence type="ECO:0000313" key="6">
    <source>
        <dbReference type="EMBL" id="RNA68787.1"/>
    </source>
</evidence>
<proteinExistence type="predicted"/>
<dbReference type="GO" id="GO:0003700">
    <property type="term" value="F:DNA-binding transcription factor activity"/>
    <property type="evidence" value="ECO:0007669"/>
    <property type="project" value="TreeGrafter"/>
</dbReference>
<dbReference type="CDD" id="cd01392">
    <property type="entry name" value="HTH_LacI"/>
    <property type="match status" value="1"/>
</dbReference>
<gene>
    <name evidence="6" type="ORF">EBO34_02140</name>
</gene>
<dbReference type="GO" id="GO:0000976">
    <property type="term" value="F:transcription cis-regulatory region binding"/>
    <property type="evidence" value="ECO:0007669"/>
    <property type="project" value="TreeGrafter"/>
</dbReference>
<keyword evidence="3" id="KW-0804">Transcription</keyword>
<protein>
    <submittedName>
        <fullName evidence="6">LacI family transcriptional regulator</fullName>
    </submittedName>
</protein>
<keyword evidence="2" id="KW-0238">DNA-binding</keyword>
<dbReference type="Pfam" id="PF00356">
    <property type="entry name" value="LacI"/>
    <property type="match status" value="1"/>
</dbReference>
<dbReference type="SMART" id="SM00354">
    <property type="entry name" value="HTH_LACI"/>
    <property type="match status" value="1"/>
</dbReference>